<accession>A0A1R1PE93</accession>
<evidence type="ECO:0000313" key="2">
    <source>
        <dbReference type="Proteomes" id="UP000188320"/>
    </source>
</evidence>
<organism evidence="1 2">
    <name type="scientific">Zancudomyces culisetae</name>
    <name type="common">Gut fungus</name>
    <name type="synonym">Smittium culisetae</name>
    <dbReference type="NCBI Taxonomy" id="1213189"/>
    <lineage>
        <taxon>Eukaryota</taxon>
        <taxon>Fungi</taxon>
        <taxon>Fungi incertae sedis</taxon>
        <taxon>Zoopagomycota</taxon>
        <taxon>Kickxellomycotina</taxon>
        <taxon>Harpellomycetes</taxon>
        <taxon>Harpellales</taxon>
        <taxon>Legeriomycetaceae</taxon>
        <taxon>Zancudomyces</taxon>
    </lineage>
</organism>
<evidence type="ECO:0000313" key="1">
    <source>
        <dbReference type="EMBL" id="OMH79192.1"/>
    </source>
</evidence>
<dbReference type="AlphaFoldDB" id="A0A1R1PE93"/>
<keyword evidence="2" id="KW-1185">Reference proteome</keyword>
<proteinExistence type="predicted"/>
<name>A0A1R1PE93_ZANCU</name>
<protein>
    <submittedName>
        <fullName evidence="1">Uncharacterized protein</fullName>
    </submittedName>
</protein>
<dbReference type="Proteomes" id="UP000188320">
    <property type="component" value="Unassembled WGS sequence"/>
</dbReference>
<dbReference type="EMBL" id="LSSK01001639">
    <property type="protein sequence ID" value="OMH79192.1"/>
    <property type="molecule type" value="Genomic_DNA"/>
</dbReference>
<comment type="caution">
    <text evidence="1">The sequence shown here is derived from an EMBL/GenBank/DDBJ whole genome shotgun (WGS) entry which is preliminary data.</text>
</comment>
<sequence length="46" mass="4970">MATALPPPYLVAHFYPFLVPLSPSLSPPPSSCWPVSFAHTQLPPPL</sequence>
<gene>
    <name evidence="1" type="ORF">AX774_g7400</name>
</gene>
<feature type="non-terminal residue" evidence="1">
    <location>
        <position position="46"/>
    </location>
</feature>
<reference evidence="2" key="1">
    <citation type="submission" date="2017-01" db="EMBL/GenBank/DDBJ databases">
        <authorList>
            <person name="Wang Y."/>
            <person name="White M."/>
            <person name="Kvist S."/>
            <person name="Moncalvo J.-M."/>
        </authorList>
    </citation>
    <scope>NUCLEOTIDE SEQUENCE [LARGE SCALE GENOMIC DNA]</scope>
    <source>
        <strain evidence="2">COL-18-3</strain>
    </source>
</reference>